<reference evidence="1" key="2">
    <citation type="submission" date="2025-03" db="EMBL/GenBank/DDBJ databases">
        <authorList>
            <consortium name="ELIXIR-Norway"/>
            <consortium name="Elixir Norway"/>
        </authorList>
    </citation>
    <scope>NUCLEOTIDE SEQUENCE</scope>
</reference>
<reference evidence="1" key="1">
    <citation type="submission" date="2023-05" db="EMBL/GenBank/DDBJ databases">
        <authorList>
            <consortium name="ELIXIR-Norway"/>
        </authorList>
    </citation>
    <scope>NUCLEOTIDE SEQUENCE</scope>
</reference>
<organism evidence="1 2">
    <name type="scientific">Rangifer tarandus platyrhynchus</name>
    <name type="common">Svalbard reindeer</name>
    <dbReference type="NCBI Taxonomy" id="3082113"/>
    <lineage>
        <taxon>Eukaryota</taxon>
        <taxon>Metazoa</taxon>
        <taxon>Chordata</taxon>
        <taxon>Craniata</taxon>
        <taxon>Vertebrata</taxon>
        <taxon>Euteleostomi</taxon>
        <taxon>Mammalia</taxon>
        <taxon>Eutheria</taxon>
        <taxon>Laurasiatheria</taxon>
        <taxon>Artiodactyla</taxon>
        <taxon>Ruminantia</taxon>
        <taxon>Pecora</taxon>
        <taxon>Cervidae</taxon>
        <taxon>Odocoileinae</taxon>
        <taxon>Rangifer</taxon>
    </lineage>
</organism>
<evidence type="ECO:0000313" key="1">
    <source>
        <dbReference type="EMBL" id="CAN0516978.1"/>
    </source>
</evidence>
<evidence type="ECO:0000313" key="2">
    <source>
        <dbReference type="Proteomes" id="UP001162501"/>
    </source>
</evidence>
<protein>
    <submittedName>
        <fullName evidence="1">Uncharacterized protein</fullName>
    </submittedName>
</protein>
<proteinExistence type="predicted"/>
<dbReference type="EMBL" id="OX596088">
    <property type="protein sequence ID" value="CAN0516978.1"/>
    <property type="molecule type" value="Genomic_DNA"/>
</dbReference>
<name>A0AC59ZVD5_RANTA</name>
<accession>A0AC59ZVD5</accession>
<gene>
    <name evidence="1" type="ORF">MRATA1EN22A_LOCUS23583</name>
</gene>
<dbReference type="Proteomes" id="UP001162501">
    <property type="component" value="Chromosome 4"/>
</dbReference>
<sequence>MGHVLVLQGAPALELTPEPTLAPQLVQDVVLEMPWLCPPHLPRPAAVAEMLPPVAVSSEESHLQKRLDLCVLNALIFKATRGQSPGLLAQLIY</sequence>